<dbReference type="GO" id="GO:0005886">
    <property type="term" value="C:plasma membrane"/>
    <property type="evidence" value="ECO:0007669"/>
    <property type="project" value="UniProtKB-SubCell"/>
</dbReference>
<comment type="subcellular location">
    <subcellularLocation>
        <location evidence="1 7">Cell membrane</location>
        <topology evidence="1 7">Multi-pass membrane protein</topology>
    </subcellularLocation>
</comment>
<evidence type="ECO:0000256" key="1">
    <source>
        <dbReference type="ARBA" id="ARBA00004651"/>
    </source>
</evidence>
<keyword evidence="5 7" id="KW-1133">Transmembrane helix</keyword>
<feature type="transmembrane region" description="Helical" evidence="7">
    <location>
        <begin position="201"/>
        <end position="223"/>
    </location>
</feature>
<name>A0A934KDM9_9BACT</name>
<comment type="caution">
    <text evidence="9">The sequence shown here is derived from an EMBL/GenBank/DDBJ whole genome shotgun (WGS) entry which is preliminary data.</text>
</comment>
<evidence type="ECO:0000313" key="9">
    <source>
        <dbReference type="EMBL" id="MBJ7600548.1"/>
    </source>
</evidence>
<protein>
    <submittedName>
        <fullName evidence="9">Carbohydrate ABC transporter permease</fullName>
    </submittedName>
</protein>
<dbReference type="PANTHER" id="PTHR32243">
    <property type="entry name" value="MALTOSE TRANSPORT SYSTEM PERMEASE-RELATED"/>
    <property type="match status" value="1"/>
</dbReference>
<feature type="domain" description="ABC transmembrane type-1" evidence="8">
    <location>
        <begin position="90"/>
        <end position="282"/>
    </location>
</feature>
<organism evidence="9 10">
    <name type="scientific">Candidatus Nephthysia bennettiae</name>
    <dbReference type="NCBI Taxonomy" id="3127016"/>
    <lineage>
        <taxon>Bacteria</taxon>
        <taxon>Bacillati</taxon>
        <taxon>Candidatus Dormiibacterota</taxon>
        <taxon>Candidatus Dormibacteria</taxon>
        <taxon>Candidatus Dormibacterales</taxon>
        <taxon>Candidatus Dormibacteraceae</taxon>
        <taxon>Candidatus Nephthysia</taxon>
    </lineage>
</organism>
<keyword evidence="6 7" id="KW-0472">Membrane</keyword>
<keyword evidence="10" id="KW-1185">Reference proteome</keyword>
<evidence type="ECO:0000256" key="6">
    <source>
        <dbReference type="ARBA" id="ARBA00023136"/>
    </source>
</evidence>
<evidence type="ECO:0000256" key="5">
    <source>
        <dbReference type="ARBA" id="ARBA00022989"/>
    </source>
</evidence>
<dbReference type="Proteomes" id="UP000612893">
    <property type="component" value="Unassembled WGS sequence"/>
</dbReference>
<evidence type="ECO:0000256" key="3">
    <source>
        <dbReference type="ARBA" id="ARBA00022475"/>
    </source>
</evidence>
<dbReference type="Pfam" id="PF00528">
    <property type="entry name" value="BPD_transp_1"/>
    <property type="match status" value="1"/>
</dbReference>
<dbReference type="InterPro" id="IPR035906">
    <property type="entry name" value="MetI-like_sf"/>
</dbReference>
<sequence>MDVRADASTQTDARRRSRWRVRLPQPFAGFQYLLLIAVILFSDLPLVWIFLNSLKPDGEIVTYPPSILPKAASLGDYSQLFAYAPYGIYMLNSGIIATVTTILVVAMGTVAAYSFVRFEFGFLRGLSEASLFAYMIPSILLLVPIARMMFAANLQNHREALILIYTARLLPFGLWTLRSYFQGVAIDLEQAAMVDGCTRFGSFWRVVLPQAVPGMIATGVFTFNSAWSEYLFGSTLNTVPGALTVSPGLALLNTQSGIIHWGLLMAGAVMTTVPVLVLFIIGQSQLVETWGEGAVK</sequence>
<dbReference type="SUPFAM" id="SSF161098">
    <property type="entry name" value="MetI-like"/>
    <property type="match status" value="1"/>
</dbReference>
<evidence type="ECO:0000256" key="7">
    <source>
        <dbReference type="RuleBase" id="RU363032"/>
    </source>
</evidence>
<dbReference type="InterPro" id="IPR050901">
    <property type="entry name" value="BP-dep_ABC_trans_perm"/>
</dbReference>
<dbReference type="EMBL" id="JAEKNR010000209">
    <property type="protein sequence ID" value="MBJ7600548.1"/>
    <property type="molecule type" value="Genomic_DNA"/>
</dbReference>
<dbReference type="Gene3D" id="1.10.3720.10">
    <property type="entry name" value="MetI-like"/>
    <property type="match status" value="1"/>
</dbReference>
<keyword evidence="2 7" id="KW-0813">Transport</keyword>
<feature type="transmembrane region" description="Helical" evidence="7">
    <location>
        <begin position="29"/>
        <end position="51"/>
    </location>
</feature>
<evidence type="ECO:0000259" key="8">
    <source>
        <dbReference type="PROSITE" id="PS50928"/>
    </source>
</evidence>
<dbReference type="InterPro" id="IPR000515">
    <property type="entry name" value="MetI-like"/>
</dbReference>
<dbReference type="CDD" id="cd06261">
    <property type="entry name" value="TM_PBP2"/>
    <property type="match status" value="1"/>
</dbReference>
<comment type="similarity">
    <text evidence="7">Belongs to the binding-protein-dependent transport system permease family.</text>
</comment>
<feature type="transmembrane region" description="Helical" evidence="7">
    <location>
        <begin position="162"/>
        <end position="181"/>
    </location>
</feature>
<gene>
    <name evidence="9" type="ORF">JF922_21070</name>
</gene>
<feature type="transmembrane region" description="Helical" evidence="7">
    <location>
        <begin position="95"/>
        <end position="116"/>
    </location>
</feature>
<keyword evidence="3" id="KW-1003">Cell membrane</keyword>
<dbReference type="PANTHER" id="PTHR32243:SF18">
    <property type="entry name" value="INNER MEMBRANE ABC TRANSPORTER PERMEASE PROTEIN YCJP"/>
    <property type="match status" value="1"/>
</dbReference>
<dbReference type="PROSITE" id="PS50928">
    <property type="entry name" value="ABC_TM1"/>
    <property type="match status" value="1"/>
</dbReference>
<evidence type="ECO:0000256" key="2">
    <source>
        <dbReference type="ARBA" id="ARBA00022448"/>
    </source>
</evidence>
<proteinExistence type="inferred from homology"/>
<feature type="transmembrane region" description="Helical" evidence="7">
    <location>
        <begin position="131"/>
        <end position="150"/>
    </location>
</feature>
<keyword evidence="4 7" id="KW-0812">Transmembrane</keyword>
<evidence type="ECO:0000313" key="10">
    <source>
        <dbReference type="Proteomes" id="UP000612893"/>
    </source>
</evidence>
<accession>A0A934KDM9</accession>
<feature type="transmembrane region" description="Helical" evidence="7">
    <location>
        <begin position="258"/>
        <end position="281"/>
    </location>
</feature>
<reference evidence="9" key="1">
    <citation type="submission" date="2020-10" db="EMBL/GenBank/DDBJ databases">
        <title>Ca. Dormibacterota MAGs.</title>
        <authorList>
            <person name="Montgomery K."/>
        </authorList>
    </citation>
    <scope>NUCLEOTIDE SEQUENCE [LARGE SCALE GENOMIC DNA]</scope>
    <source>
        <strain evidence="9">SC8812_S17_10</strain>
    </source>
</reference>
<evidence type="ECO:0000256" key="4">
    <source>
        <dbReference type="ARBA" id="ARBA00022692"/>
    </source>
</evidence>
<dbReference type="AlphaFoldDB" id="A0A934KDM9"/>